<dbReference type="InterPro" id="IPR011009">
    <property type="entry name" value="Kinase-like_dom_sf"/>
</dbReference>
<keyword evidence="5" id="KW-0808">Transferase</keyword>
<sequence length="290" mass="32343">MKIPIDLSPSPPLIDLSEANYEEIDSLIEKCPRIILDKLQQHHKQRSPQDQRLNLDQQGGTNDENTDIPEVAEIPRDRLERTIAEAIKETSDQIIQEIKAEIRAVDENATSPLAAAMSTTVKEVPRGISPSLDDFDPLCADNLSGPPSPERQRNFAQALADVLSQEQSDAAYNDVKRCLQGVLRIERESVQLVEMFGCGNFGQVHKAILRHEGREIPCATKSLRAEFSQASMCALSQEADLLASLDHPHVVRLFGVSEIETGLMMVMELAPLGPLNRFLRYNKYVYTDGQ</sequence>
<dbReference type="InterPro" id="IPR001245">
    <property type="entry name" value="Ser-Thr/Tyr_kinase_cat_dom"/>
</dbReference>
<reference evidence="5 6" key="1">
    <citation type="journal article" date="2017" name="Gigascience">
        <title>Draft genome of the honey bee ectoparasitic mite, Tropilaelaps mercedesae, is shaped by the parasitic life history.</title>
        <authorList>
            <person name="Dong X."/>
            <person name="Armstrong S.D."/>
            <person name="Xia D."/>
            <person name="Makepeace B.L."/>
            <person name="Darby A.C."/>
            <person name="Kadowaki T."/>
        </authorList>
    </citation>
    <scope>NUCLEOTIDE SEQUENCE [LARGE SCALE GENOMIC DNA]</scope>
    <source>
        <strain evidence="5">Wuxi-XJTLU</strain>
    </source>
</reference>
<dbReference type="PANTHER" id="PTHR24418">
    <property type="entry name" value="TYROSINE-PROTEIN KINASE"/>
    <property type="match status" value="1"/>
</dbReference>
<accession>A0A1V9XLE4</accession>
<evidence type="ECO:0000259" key="4">
    <source>
        <dbReference type="PROSITE" id="PS50011"/>
    </source>
</evidence>
<dbReference type="Proteomes" id="UP000192247">
    <property type="component" value="Unassembled WGS sequence"/>
</dbReference>
<protein>
    <submittedName>
        <fullName evidence="5">Tyrosine-protein kinase SYK-like</fullName>
    </submittedName>
</protein>
<proteinExistence type="predicted"/>
<feature type="compositionally biased region" description="Polar residues" evidence="3">
    <location>
        <begin position="48"/>
        <end position="63"/>
    </location>
</feature>
<dbReference type="STRING" id="418985.A0A1V9XLE4"/>
<feature type="region of interest" description="Disordered" evidence="3">
    <location>
        <begin position="41"/>
        <end position="67"/>
    </location>
</feature>
<dbReference type="GO" id="GO:0002009">
    <property type="term" value="P:morphogenesis of an epithelium"/>
    <property type="evidence" value="ECO:0007669"/>
    <property type="project" value="UniProtKB-ARBA"/>
</dbReference>
<dbReference type="AlphaFoldDB" id="A0A1V9XLE4"/>
<dbReference type="Gene3D" id="3.30.200.20">
    <property type="entry name" value="Phosphorylase Kinase, domain 1"/>
    <property type="match status" value="1"/>
</dbReference>
<dbReference type="EMBL" id="MNPL01008349">
    <property type="protein sequence ID" value="OQR74271.1"/>
    <property type="molecule type" value="Genomic_DNA"/>
</dbReference>
<dbReference type="SUPFAM" id="SSF56112">
    <property type="entry name" value="Protein kinase-like (PK-like)"/>
    <property type="match status" value="1"/>
</dbReference>
<feature type="domain" description="Protein kinase" evidence="4">
    <location>
        <begin position="190"/>
        <end position="290"/>
    </location>
</feature>
<organism evidence="5 6">
    <name type="scientific">Tropilaelaps mercedesae</name>
    <dbReference type="NCBI Taxonomy" id="418985"/>
    <lineage>
        <taxon>Eukaryota</taxon>
        <taxon>Metazoa</taxon>
        <taxon>Ecdysozoa</taxon>
        <taxon>Arthropoda</taxon>
        <taxon>Chelicerata</taxon>
        <taxon>Arachnida</taxon>
        <taxon>Acari</taxon>
        <taxon>Parasitiformes</taxon>
        <taxon>Mesostigmata</taxon>
        <taxon>Gamasina</taxon>
        <taxon>Dermanyssoidea</taxon>
        <taxon>Laelapidae</taxon>
        <taxon>Tropilaelaps</taxon>
    </lineage>
</organism>
<dbReference type="Pfam" id="PF07714">
    <property type="entry name" value="PK_Tyr_Ser-Thr"/>
    <property type="match status" value="1"/>
</dbReference>
<dbReference type="OrthoDB" id="10003345at2759"/>
<dbReference type="InParanoid" id="A0A1V9XLE4"/>
<dbReference type="GO" id="GO:0005524">
    <property type="term" value="F:ATP binding"/>
    <property type="evidence" value="ECO:0007669"/>
    <property type="project" value="UniProtKB-KW"/>
</dbReference>
<dbReference type="InterPro" id="IPR000719">
    <property type="entry name" value="Prot_kinase_dom"/>
</dbReference>
<evidence type="ECO:0000256" key="3">
    <source>
        <dbReference type="SAM" id="MobiDB-lite"/>
    </source>
</evidence>
<dbReference type="InterPro" id="IPR050198">
    <property type="entry name" value="Non-receptor_tyrosine_kinases"/>
</dbReference>
<comment type="caution">
    <text evidence="5">The sequence shown here is derived from an EMBL/GenBank/DDBJ whole genome shotgun (WGS) entry which is preliminary data.</text>
</comment>
<gene>
    <name evidence="5" type="ORF">BIW11_09185</name>
</gene>
<keyword evidence="1" id="KW-0547">Nucleotide-binding</keyword>
<dbReference type="GO" id="GO:0004672">
    <property type="term" value="F:protein kinase activity"/>
    <property type="evidence" value="ECO:0007669"/>
    <property type="project" value="InterPro"/>
</dbReference>
<evidence type="ECO:0000256" key="2">
    <source>
        <dbReference type="ARBA" id="ARBA00022840"/>
    </source>
</evidence>
<evidence type="ECO:0000313" key="6">
    <source>
        <dbReference type="Proteomes" id="UP000192247"/>
    </source>
</evidence>
<name>A0A1V9XLE4_9ACAR</name>
<evidence type="ECO:0000313" key="5">
    <source>
        <dbReference type="EMBL" id="OQR74271.1"/>
    </source>
</evidence>
<evidence type="ECO:0000256" key="1">
    <source>
        <dbReference type="ARBA" id="ARBA00022741"/>
    </source>
</evidence>
<keyword evidence="6" id="KW-1185">Reference proteome</keyword>
<dbReference type="PROSITE" id="PS50011">
    <property type="entry name" value="PROTEIN_KINASE_DOM"/>
    <property type="match status" value="1"/>
</dbReference>
<keyword evidence="5" id="KW-0418">Kinase</keyword>
<keyword evidence="2" id="KW-0067">ATP-binding</keyword>